<feature type="transmembrane region" description="Helical" evidence="1">
    <location>
        <begin position="156"/>
        <end position="181"/>
    </location>
</feature>
<feature type="transmembrane region" description="Helical" evidence="1">
    <location>
        <begin position="129"/>
        <end position="149"/>
    </location>
</feature>
<dbReference type="CDD" id="cd21807">
    <property type="entry name" value="ABC-2_lan_permease_MutE_EpiE-like"/>
    <property type="match status" value="1"/>
</dbReference>
<dbReference type="OrthoDB" id="9776525at2"/>
<protein>
    <submittedName>
        <fullName evidence="2">Lantibiotic immunity ABC transporter MutE/EpiE family permease subunit</fullName>
    </submittedName>
</protein>
<proteinExistence type="predicted"/>
<dbReference type="InterPro" id="IPR021205">
    <property type="entry name" value="Lanti_perm_SpaE/MutE/EpiE-like"/>
</dbReference>
<sequence length="245" mass="27245">MLAIIRTEHLKLKHTFGRKIVVLAPILTMFLALILSGGIEKAFPAGAYNWWYTMMLPGMLGILCYLIIKKDKKTKYYNILVLPLLPEKSWIGKNMYCALGLVVANLIILTGTFIGGIILGTTITFQGGLYGVLLLCITYLWEIPLLLYLSARFGMFASVFTSMVLAISATVTLADTSLWWVYPPSIPIRLMCPVLKILPNGLPMPDDSVLASLSVILPGVLISVLLFLGLLYLTARWFRRMEVKG</sequence>
<feature type="transmembrane region" description="Helical" evidence="1">
    <location>
        <begin position="209"/>
        <end position="233"/>
    </location>
</feature>
<keyword evidence="1" id="KW-1133">Transmembrane helix</keyword>
<comment type="caution">
    <text evidence="2">The sequence shown here is derived from an EMBL/GenBank/DDBJ whole genome shotgun (WGS) entry which is preliminary data.</text>
</comment>
<reference evidence="2 3" key="1">
    <citation type="submission" date="2019-09" db="EMBL/GenBank/DDBJ databases">
        <authorList>
            <person name="Valk L.C."/>
        </authorList>
    </citation>
    <scope>NUCLEOTIDE SEQUENCE [LARGE SCALE GENOMIC DNA]</scope>
    <source>
        <strain evidence="2">GalUA</strain>
    </source>
</reference>
<keyword evidence="3" id="KW-1185">Reference proteome</keyword>
<organism evidence="2 3">
    <name type="scientific">Candidatus Galacturonatibacter soehngenii</name>
    <dbReference type="NCBI Taxonomy" id="2307010"/>
    <lineage>
        <taxon>Bacteria</taxon>
        <taxon>Bacillati</taxon>
        <taxon>Bacillota</taxon>
        <taxon>Clostridia</taxon>
        <taxon>Lachnospirales</taxon>
        <taxon>Lachnospiraceae</taxon>
        <taxon>Candidatus Galacturonatibacter</taxon>
    </lineage>
</organism>
<dbReference type="Pfam" id="PF12730">
    <property type="entry name" value="ABC2_membrane_4"/>
    <property type="match status" value="1"/>
</dbReference>
<dbReference type="NCBIfam" id="TIGR03732">
    <property type="entry name" value="lanti_perm_MutE"/>
    <property type="match status" value="1"/>
</dbReference>
<feature type="transmembrane region" description="Helical" evidence="1">
    <location>
        <begin position="20"/>
        <end position="38"/>
    </location>
</feature>
<dbReference type="Proteomes" id="UP000461768">
    <property type="component" value="Unassembled WGS sequence"/>
</dbReference>
<keyword evidence="1" id="KW-0812">Transmembrane</keyword>
<evidence type="ECO:0000256" key="1">
    <source>
        <dbReference type="SAM" id="Phobius"/>
    </source>
</evidence>
<dbReference type="EMBL" id="WAGX01000004">
    <property type="protein sequence ID" value="KAB1439848.1"/>
    <property type="molecule type" value="Genomic_DNA"/>
</dbReference>
<reference evidence="2 3" key="2">
    <citation type="submission" date="2020-02" db="EMBL/GenBank/DDBJ databases">
        <title>Candidatus Galacturonibacter soehngenii shows hetero-acetogenic catabolism of galacturonic acid but lacks a canonical carbon monoxide dehydrogenase/acetyl-CoA synthase complex.</title>
        <authorList>
            <person name="Diender M."/>
            <person name="Stouten G.R."/>
            <person name="Petersen J.F."/>
            <person name="Nielsen P.H."/>
            <person name="Dueholm M.S."/>
            <person name="Pronk J.T."/>
            <person name="Van Loosdrecht M.C.M."/>
        </authorList>
    </citation>
    <scope>NUCLEOTIDE SEQUENCE [LARGE SCALE GENOMIC DNA]</scope>
    <source>
        <strain evidence="2">GalUA</strain>
    </source>
</reference>
<feature type="transmembrane region" description="Helical" evidence="1">
    <location>
        <begin position="50"/>
        <end position="68"/>
    </location>
</feature>
<evidence type="ECO:0000313" key="3">
    <source>
        <dbReference type="Proteomes" id="UP000461768"/>
    </source>
</evidence>
<dbReference type="RefSeq" id="WP_151142788.1">
    <property type="nucleotide sequence ID" value="NZ_WAGX01000004.1"/>
</dbReference>
<feature type="transmembrane region" description="Helical" evidence="1">
    <location>
        <begin position="96"/>
        <end position="123"/>
    </location>
</feature>
<evidence type="ECO:0000313" key="2">
    <source>
        <dbReference type="EMBL" id="KAB1439848.1"/>
    </source>
</evidence>
<keyword evidence="1" id="KW-0472">Membrane</keyword>
<dbReference type="AlphaFoldDB" id="A0A7V7QN71"/>
<accession>A0A7V7QN71</accession>
<gene>
    <name evidence="2" type="ORF">F7O84_05535</name>
</gene>
<name>A0A7V7QN71_9FIRM</name>